<dbReference type="InterPro" id="IPR001789">
    <property type="entry name" value="Sig_transdc_resp-reg_receiver"/>
</dbReference>
<reference evidence="7 8" key="1">
    <citation type="journal article" date="2015" name="Stand. Genomic Sci.">
        <title>Genomic Encyclopedia of Bacterial and Archaeal Type Strains, Phase III: the genomes of soil and plant-associated and newly described type strains.</title>
        <authorList>
            <person name="Whitman W.B."/>
            <person name="Woyke T."/>
            <person name="Klenk H.P."/>
            <person name="Zhou Y."/>
            <person name="Lilburn T.G."/>
            <person name="Beck B.J."/>
            <person name="De Vos P."/>
            <person name="Vandamme P."/>
            <person name="Eisen J.A."/>
            <person name="Garrity G."/>
            <person name="Hugenholtz P."/>
            <person name="Kyrpides N.C."/>
        </authorList>
    </citation>
    <scope>NUCLEOTIDE SEQUENCE [LARGE SCALE GENOMIC DNA]</scope>
    <source>
        <strain evidence="7 8">CV53</strain>
    </source>
</reference>
<keyword evidence="3" id="KW-0804">Transcription</keyword>
<dbReference type="SMART" id="SM00448">
    <property type="entry name" value="REC"/>
    <property type="match status" value="1"/>
</dbReference>
<dbReference type="SUPFAM" id="SSF52172">
    <property type="entry name" value="CheY-like"/>
    <property type="match status" value="1"/>
</dbReference>
<gene>
    <name evidence="7" type="ORF">EV146_10538</name>
</gene>
<name>A0A4R2BG84_9BACI</name>
<dbReference type="SMART" id="SM00342">
    <property type="entry name" value="HTH_ARAC"/>
    <property type="match status" value="1"/>
</dbReference>
<dbReference type="GO" id="GO:0003700">
    <property type="term" value="F:DNA-binding transcription factor activity"/>
    <property type="evidence" value="ECO:0007669"/>
    <property type="project" value="InterPro"/>
</dbReference>
<feature type="domain" description="Response regulatory" evidence="6">
    <location>
        <begin position="35"/>
        <end position="152"/>
    </location>
</feature>
<evidence type="ECO:0000313" key="7">
    <source>
        <dbReference type="EMBL" id="TCN25382.1"/>
    </source>
</evidence>
<dbReference type="Proteomes" id="UP000295689">
    <property type="component" value="Unassembled WGS sequence"/>
</dbReference>
<proteinExistence type="predicted"/>
<dbReference type="Pfam" id="PF12833">
    <property type="entry name" value="HTH_18"/>
    <property type="match status" value="1"/>
</dbReference>
<keyword evidence="8" id="KW-1185">Reference proteome</keyword>
<evidence type="ECO:0000259" key="5">
    <source>
        <dbReference type="PROSITE" id="PS01124"/>
    </source>
</evidence>
<dbReference type="PROSITE" id="PS50110">
    <property type="entry name" value="RESPONSE_REGULATORY"/>
    <property type="match status" value="1"/>
</dbReference>
<evidence type="ECO:0000256" key="2">
    <source>
        <dbReference type="ARBA" id="ARBA00023125"/>
    </source>
</evidence>
<keyword evidence="4" id="KW-0597">Phosphoprotein</keyword>
<evidence type="ECO:0000256" key="1">
    <source>
        <dbReference type="ARBA" id="ARBA00023015"/>
    </source>
</evidence>
<dbReference type="CDD" id="cd17536">
    <property type="entry name" value="REC_YesN-like"/>
    <property type="match status" value="1"/>
</dbReference>
<feature type="modified residue" description="4-aspartylphosphate" evidence="4">
    <location>
        <position position="87"/>
    </location>
</feature>
<dbReference type="AlphaFoldDB" id="A0A4R2BG84"/>
<accession>A0A4R2BG84</accession>
<dbReference type="SUPFAM" id="SSF46689">
    <property type="entry name" value="Homeodomain-like"/>
    <property type="match status" value="2"/>
</dbReference>
<dbReference type="PROSITE" id="PS01124">
    <property type="entry name" value="HTH_ARAC_FAMILY_2"/>
    <property type="match status" value="1"/>
</dbReference>
<dbReference type="Gene3D" id="3.40.50.2300">
    <property type="match status" value="1"/>
</dbReference>
<feature type="domain" description="HTH araC/xylS-type" evidence="5">
    <location>
        <begin position="318"/>
        <end position="416"/>
    </location>
</feature>
<dbReference type="GO" id="GO:0000160">
    <property type="term" value="P:phosphorelay signal transduction system"/>
    <property type="evidence" value="ECO:0007669"/>
    <property type="project" value="InterPro"/>
</dbReference>
<keyword evidence="1" id="KW-0805">Transcription regulation</keyword>
<dbReference type="PROSITE" id="PS00041">
    <property type="entry name" value="HTH_ARAC_FAMILY_1"/>
    <property type="match status" value="1"/>
</dbReference>
<dbReference type="InterPro" id="IPR018062">
    <property type="entry name" value="HTH_AraC-typ_CS"/>
</dbReference>
<dbReference type="InterPro" id="IPR009057">
    <property type="entry name" value="Homeodomain-like_sf"/>
</dbReference>
<dbReference type="EMBL" id="SLVV01000005">
    <property type="protein sequence ID" value="TCN25382.1"/>
    <property type="molecule type" value="Genomic_DNA"/>
</dbReference>
<dbReference type="InterPro" id="IPR018060">
    <property type="entry name" value="HTH_AraC"/>
</dbReference>
<dbReference type="PANTHER" id="PTHR43280:SF28">
    <property type="entry name" value="HTH-TYPE TRANSCRIPTIONAL ACTIVATOR RHAS"/>
    <property type="match status" value="1"/>
</dbReference>
<dbReference type="Gene3D" id="1.10.10.60">
    <property type="entry name" value="Homeodomain-like"/>
    <property type="match status" value="2"/>
</dbReference>
<evidence type="ECO:0000256" key="4">
    <source>
        <dbReference type="PROSITE-ProRule" id="PRU00169"/>
    </source>
</evidence>
<dbReference type="PANTHER" id="PTHR43280">
    <property type="entry name" value="ARAC-FAMILY TRANSCRIPTIONAL REGULATOR"/>
    <property type="match status" value="1"/>
</dbReference>
<evidence type="ECO:0000259" key="6">
    <source>
        <dbReference type="PROSITE" id="PS50110"/>
    </source>
</evidence>
<protein>
    <submittedName>
        <fullName evidence="7">Two-component system response regulator YesN</fullName>
    </submittedName>
</protein>
<dbReference type="PRINTS" id="PR00032">
    <property type="entry name" value="HTHARAC"/>
</dbReference>
<dbReference type="InterPro" id="IPR020449">
    <property type="entry name" value="Tscrpt_reg_AraC-type_HTH"/>
</dbReference>
<dbReference type="Pfam" id="PF00072">
    <property type="entry name" value="Response_reg"/>
    <property type="match status" value="1"/>
</dbReference>
<sequence>MSGFSFRWVQKKTVRQNDGRRISYSYKKGVKRVMKALIIDDEFNVRYVIRELGQWKKYGITDLFEASNGEEAKRIIDKEQPEIIFTDVKMPGMTGLDLIEWLDSLSYPGKVIFITGYDDYSFMRKAIKCNSFDYLLKPIEADSFNRTLEEAVKSWTNDEEDRQLKETGVYEEIKRLRTNQIVTEACSGELFDPAEIAACLPATDEYEAALISFYHMHHSDPYIQRLADELAYQGWGNAFALQNDHCLCLVITVNGVWLSVEEWISTQFDIPVRLVNGESLKSLEELPHSFKELQQALEDQNFRTIHRLNDLDHACRMRNIVYYVNAYYMEDLTLEKLSGKFFLSREHISRKFKQETGLTLSKYIAKLRIDRAQYWLRETDESILSISFMLGYQDEKYFSKLFKKVVGQTPFEYRNNQKKQLTGSF</sequence>
<keyword evidence="2" id="KW-0238">DNA-binding</keyword>
<dbReference type="GO" id="GO:0043565">
    <property type="term" value="F:sequence-specific DNA binding"/>
    <property type="evidence" value="ECO:0007669"/>
    <property type="project" value="InterPro"/>
</dbReference>
<dbReference type="InterPro" id="IPR011006">
    <property type="entry name" value="CheY-like_superfamily"/>
</dbReference>
<evidence type="ECO:0000313" key="8">
    <source>
        <dbReference type="Proteomes" id="UP000295689"/>
    </source>
</evidence>
<evidence type="ECO:0000256" key="3">
    <source>
        <dbReference type="ARBA" id="ARBA00023163"/>
    </source>
</evidence>
<organism evidence="7 8">
    <name type="scientific">Mesobacillus foraminis</name>
    <dbReference type="NCBI Taxonomy" id="279826"/>
    <lineage>
        <taxon>Bacteria</taxon>
        <taxon>Bacillati</taxon>
        <taxon>Bacillota</taxon>
        <taxon>Bacilli</taxon>
        <taxon>Bacillales</taxon>
        <taxon>Bacillaceae</taxon>
        <taxon>Mesobacillus</taxon>
    </lineage>
</organism>
<comment type="caution">
    <text evidence="7">The sequence shown here is derived from an EMBL/GenBank/DDBJ whole genome shotgun (WGS) entry which is preliminary data.</text>
</comment>